<organism evidence="1 2">
    <name type="scientific">Halpernia frigidisoli</name>
    <dbReference type="NCBI Taxonomy" id="1125876"/>
    <lineage>
        <taxon>Bacteria</taxon>
        <taxon>Pseudomonadati</taxon>
        <taxon>Bacteroidota</taxon>
        <taxon>Flavobacteriia</taxon>
        <taxon>Flavobacteriales</taxon>
        <taxon>Weeksellaceae</taxon>
        <taxon>Chryseobacterium group</taxon>
        <taxon>Halpernia</taxon>
    </lineage>
</organism>
<dbReference type="Proteomes" id="UP000198931">
    <property type="component" value="Unassembled WGS sequence"/>
</dbReference>
<dbReference type="InterPro" id="IPR003772">
    <property type="entry name" value="YceD"/>
</dbReference>
<evidence type="ECO:0000313" key="2">
    <source>
        <dbReference type="Proteomes" id="UP000198931"/>
    </source>
</evidence>
<protein>
    <submittedName>
        <fullName evidence="1">Uncharacterized ACR, COG1399</fullName>
    </submittedName>
</protein>
<evidence type="ECO:0000313" key="1">
    <source>
        <dbReference type="EMBL" id="SFI40668.1"/>
    </source>
</evidence>
<dbReference type="EMBL" id="FOQT01000004">
    <property type="protein sequence ID" value="SFI40668.1"/>
    <property type="molecule type" value="Genomic_DNA"/>
</dbReference>
<name>A0A1I3HY31_9FLAO</name>
<dbReference type="RefSeq" id="WP_090081084.1">
    <property type="nucleotide sequence ID" value="NZ_FOQT01000004.1"/>
</dbReference>
<proteinExistence type="predicted"/>
<gene>
    <name evidence="1" type="ORF">SAMN05443292_2455</name>
</gene>
<reference evidence="1 2" key="1">
    <citation type="submission" date="2016-10" db="EMBL/GenBank/DDBJ databases">
        <authorList>
            <person name="de Groot N.N."/>
        </authorList>
    </citation>
    <scope>NUCLEOTIDE SEQUENCE [LARGE SCALE GENOMIC DNA]</scope>
    <source>
        <strain evidence="1 2">DSM 26000</strain>
    </source>
</reference>
<dbReference type="Pfam" id="PF02620">
    <property type="entry name" value="YceD"/>
    <property type="match status" value="1"/>
</dbReference>
<dbReference type="STRING" id="1125876.SAMN05443292_2455"/>
<dbReference type="AlphaFoldDB" id="A0A1I3HY31"/>
<sequence>MDKFRNYDIAFSGLKDGKHDFRFEVDQAFFNLFETEQEFSNPKISAHVFMVKHENFLELEIDVAGTIQLVCDITTTDFDYQIENQIKVLVKFGDKYDDSDVDVITIPKQDYAFNVAQLLYEDIVLTVPMKKVSPKLSAEDISLLEKFSPQDELEKEEEIDPRWNALKNLKK</sequence>
<keyword evidence="2" id="KW-1185">Reference proteome</keyword>
<accession>A0A1I3HY31</accession>
<dbReference type="OrthoDB" id="1524821at2"/>